<reference evidence="2" key="2">
    <citation type="submission" date="2012-06" db="EMBL/GenBank/DDBJ databases">
        <authorList>
            <person name="Yu Y."/>
            <person name="Currie J."/>
            <person name="Lomeli R."/>
            <person name="Angelova A."/>
            <person name="Collura K."/>
            <person name="Wissotski M."/>
            <person name="Campos D."/>
            <person name="Kudrna D."/>
            <person name="Golser W."/>
            <person name="Ashely E."/>
            <person name="Descour A."/>
            <person name="Fernandes J."/>
            <person name="Soderlund C."/>
            <person name="Walbot V."/>
        </authorList>
    </citation>
    <scope>NUCLEOTIDE SEQUENCE</scope>
    <source>
        <strain evidence="2">B73</strain>
    </source>
</reference>
<dbReference type="AlphaFoldDB" id="C4IZK8"/>
<accession>C4IZK8</accession>
<feature type="region of interest" description="Disordered" evidence="1">
    <location>
        <begin position="12"/>
        <end position="33"/>
    </location>
</feature>
<evidence type="ECO:0000313" key="2">
    <source>
        <dbReference type="EMBL" id="ACR34358.1"/>
    </source>
</evidence>
<reference evidence="2" key="1">
    <citation type="journal article" date="2009" name="PLoS Genet.">
        <title>Sequencing, mapping, and analysis of 27,455 maize full-length cDNAs.</title>
        <authorList>
            <person name="Soderlund C."/>
            <person name="Descour A."/>
            <person name="Kudrna D."/>
            <person name="Bomhoff M."/>
            <person name="Boyd L."/>
            <person name="Currie J."/>
            <person name="Angelova A."/>
            <person name="Collura K."/>
            <person name="Wissotski M."/>
            <person name="Ashley E."/>
            <person name="Morrow D."/>
            <person name="Fernandes J."/>
            <person name="Walbot V."/>
            <person name="Yu Y."/>
        </authorList>
    </citation>
    <scope>NUCLEOTIDE SEQUENCE</scope>
    <source>
        <strain evidence="2">B73</strain>
    </source>
</reference>
<sequence>MLSLPPPCWSSAPSAAPMPMTPTSSSLPLPSATMDSSSCSRAILERTAFPSPPAFYSGRFEDRGWPEGERRAVNAGCVSRGKANGMPRNLLLYRLQALFTYEEGEGPSVVAAPRGWQAASRSCTADLRLGTSLLLPRGPASSSLPARSVLPL</sequence>
<dbReference type="EMBL" id="BT084005">
    <property type="protein sequence ID" value="ACR34358.1"/>
    <property type="molecule type" value="mRNA"/>
</dbReference>
<protein>
    <submittedName>
        <fullName evidence="2">Uncharacterized protein</fullName>
    </submittedName>
</protein>
<name>C4IZK8_MAIZE</name>
<evidence type="ECO:0000256" key="1">
    <source>
        <dbReference type="SAM" id="MobiDB-lite"/>
    </source>
</evidence>
<organism evidence="2">
    <name type="scientific">Zea mays</name>
    <name type="common">Maize</name>
    <dbReference type="NCBI Taxonomy" id="4577"/>
    <lineage>
        <taxon>Eukaryota</taxon>
        <taxon>Viridiplantae</taxon>
        <taxon>Streptophyta</taxon>
        <taxon>Embryophyta</taxon>
        <taxon>Tracheophyta</taxon>
        <taxon>Spermatophyta</taxon>
        <taxon>Magnoliopsida</taxon>
        <taxon>Liliopsida</taxon>
        <taxon>Poales</taxon>
        <taxon>Poaceae</taxon>
        <taxon>PACMAD clade</taxon>
        <taxon>Panicoideae</taxon>
        <taxon>Andropogonodae</taxon>
        <taxon>Andropogoneae</taxon>
        <taxon>Tripsacinae</taxon>
        <taxon>Zea</taxon>
    </lineage>
</organism>
<proteinExistence type="evidence at transcript level"/>